<feature type="compositionally biased region" description="Acidic residues" evidence="8">
    <location>
        <begin position="143"/>
        <end position="180"/>
    </location>
</feature>
<dbReference type="Pfam" id="PF00443">
    <property type="entry name" value="UCH"/>
    <property type="match status" value="1"/>
</dbReference>
<evidence type="ECO:0000256" key="3">
    <source>
        <dbReference type="ARBA" id="ARBA00012759"/>
    </source>
</evidence>
<comment type="caution">
    <text evidence="10">The sequence shown here is derived from an EMBL/GenBank/DDBJ whole genome shotgun (WGS) entry which is preliminary data.</text>
</comment>
<feature type="compositionally biased region" description="Basic and acidic residues" evidence="8">
    <location>
        <begin position="623"/>
        <end position="633"/>
    </location>
</feature>
<keyword evidence="7" id="KW-0788">Thiol protease</keyword>
<evidence type="ECO:0000256" key="7">
    <source>
        <dbReference type="ARBA" id="ARBA00022807"/>
    </source>
</evidence>
<evidence type="ECO:0000256" key="6">
    <source>
        <dbReference type="ARBA" id="ARBA00022801"/>
    </source>
</evidence>
<dbReference type="InterPro" id="IPR028889">
    <property type="entry name" value="USP"/>
</dbReference>
<dbReference type="PROSITE" id="PS00973">
    <property type="entry name" value="USP_2"/>
    <property type="match status" value="1"/>
</dbReference>
<evidence type="ECO:0000259" key="9">
    <source>
        <dbReference type="PROSITE" id="PS50235"/>
    </source>
</evidence>
<dbReference type="GO" id="GO:0006508">
    <property type="term" value="P:proteolysis"/>
    <property type="evidence" value="ECO:0007669"/>
    <property type="project" value="UniProtKB-KW"/>
</dbReference>
<keyword evidence="5" id="KW-0833">Ubl conjugation pathway</keyword>
<evidence type="ECO:0000256" key="1">
    <source>
        <dbReference type="ARBA" id="ARBA00000707"/>
    </source>
</evidence>
<comment type="similarity">
    <text evidence="2">Belongs to the peptidase C19 family.</text>
</comment>
<evidence type="ECO:0000256" key="4">
    <source>
        <dbReference type="ARBA" id="ARBA00022670"/>
    </source>
</evidence>
<dbReference type="SUPFAM" id="SSF54001">
    <property type="entry name" value="Cysteine proteinases"/>
    <property type="match status" value="1"/>
</dbReference>
<feature type="compositionally biased region" description="Basic and acidic residues" evidence="8">
    <location>
        <begin position="640"/>
        <end position="650"/>
    </location>
</feature>
<feature type="domain" description="USP" evidence="9">
    <location>
        <begin position="312"/>
        <end position="620"/>
    </location>
</feature>
<feature type="compositionally biased region" description="Polar residues" evidence="8">
    <location>
        <begin position="97"/>
        <end position="108"/>
    </location>
</feature>
<evidence type="ECO:0000313" key="10">
    <source>
        <dbReference type="EMBL" id="OVF04011.1"/>
    </source>
</evidence>
<keyword evidence="4 10" id="KW-0645">Protease</keyword>
<evidence type="ECO:0000256" key="8">
    <source>
        <dbReference type="SAM" id="MobiDB-lite"/>
    </source>
</evidence>
<dbReference type="InterPro" id="IPR001394">
    <property type="entry name" value="Peptidase_C19_UCH"/>
</dbReference>
<organism evidence="10 11">
    <name type="scientific">Clavispora lusitaniae</name>
    <name type="common">Candida lusitaniae</name>
    <dbReference type="NCBI Taxonomy" id="36911"/>
    <lineage>
        <taxon>Eukaryota</taxon>
        <taxon>Fungi</taxon>
        <taxon>Dikarya</taxon>
        <taxon>Ascomycota</taxon>
        <taxon>Saccharomycotina</taxon>
        <taxon>Pichiomycetes</taxon>
        <taxon>Metschnikowiaceae</taxon>
        <taxon>Clavispora</taxon>
    </lineage>
</organism>
<feature type="compositionally biased region" description="Basic and acidic residues" evidence="8">
    <location>
        <begin position="251"/>
        <end position="267"/>
    </location>
</feature>
<feature type="region of interest" description="Disordered" evidence="8">
    <location>
        <begin position="623"/>
        <end position="650"/>
    </location>
</feature>
<sequence>MSNPLVDRILSNPLTFVAAKQPEKETHEQPPSYIVLGKKSKPLPNMLKPKTAKPEVKRPKSMAEAIAAYTGKKYASKEKKPKPRPESSDDEKYESASEFQTDSSFQGFKSSEGSDTKSDKSDKSDESDSEDGEYESAGVSIDSETDGEESGSDSEPESDSQLEGSALEEESGEQSDEEKSEVETETKSEPMTPSTETQSKESSFDEPSQESDRETETPNETLRTLKRELKEELQEDPKGKLPENENGSLHQNEKELIDKEQDDDSHHSGKLTQTKQEDSQELYEFLRPNEPRPQSGRIATHWSPSCVSSRPSGLVNFGVTCYMNSAIQAMMHIPAVQQYLAEVQQGKHKLPPRSVTHTFAELANKMWRSGSRKYVNPKRLVQRLGDINCMMSEWQQEDSHEYLMSLMARLQEDSTPKGRKLAESVVYDIFGGVLDQEVVCQQCGGVSTTKQEFYDLSLGLRKRRAEGGRYSIEKSIADFFSRETIKRDAADAASGYHCERCQQRTVATKKSTVAEAPQTLVVHVKRFKFNGNSSAKVKQPVAYTKYLDLTPYMTSGSECRYQLLAVIVHEGRSMSSGHYVAHCLQPDGTWATYDDEYINQIAERDALNDPAAYCLVYTRLERRKEGEGSERVKRTQKQGGKQEAKRARVA</sequence>
<dbReference type="GO" id="GO:0004843">
    <property type="term" value="F:cysteine-type deubiquitinase activity"/>
    <property type="evidence" value="ECO:0007669"/>
    <property type="project" value="UniProtKB-EC"/>
</dbReference>
<dbReference type="PANTHER" id="PTHR24006:SF758">
    <property type="entry name" value="UBIQUITIN CARBOXYL-TERMINAL HYDROLASE 36"/>
    <property type="match status" value="1"/>
</dbReference>
<dbReference type="GO" id="GO:0016579">
    <property type="term" value="P:protein deubiquitination"/>
    <property type="evidence" value="ECO:0007669"/>
    <property type="project" value="InterPro"/>
</dbReference>
<proteinExistence type="inferred from homology"/>
<dbReference type="Proteomes" id="UP000195602">
    <property type="component" value="Unassembled WGS sequence"/>
</dbReference>
<dbReference type="PANTHER" id="PTHR24006">
    <property type="entry name" value="UBIQUITIN CARBOXYL-TERMINAL HYDROLASE"/>
    <property type="match status" value="1"/>
</dbReference>
<dbReference type="InterPro" id="IPR050164">
    <property type="entry name" value="Peptidase_C19"/>
</dbReference>
<evidence type="ECO:0000256" key="5">
    <source>
        <dbReference type="ARBA" id="ARBA00022786"/>
    </source>
</evidence>
<comment type="catalytic activity">
    <reaction evidence="1">
        <text>Thiol-dependent hydrolysis of ester, thioester, amide, peptide and isopeptide bonds formed by the C-terminal Gly of ubiquitin (a 76-residue protein attached to proteins as an intracellular targeting signal).</text>
        <dbReference type="EC" id="3.4.19.12"/>
    </reaction>
</comment>
<feature type="compositionally biased region" description="Basic and acidic residues" evidence="8">
    <location>
        <begin position="75"/>
        <end position="87"/>
    </location>
</feature>
<gene>
    <name evidence="10" type="ORF">A9F13_29g00209</name>
</gene>
<name>A0AA91PUW1_CLALS</name>
<dbReference type="KEGG" id="clus:A9F13_29g00209"/>
<keyword evidence="6" id="KW-0378">Hydrolase</keyword>
<dbReference type="EC" id="3.4.19.12" evidence="3"/>
<dbReference type="GO" id="GO:0005634">
    <property type="term" value="C:nucleus"/>
    <property type="evidence" value="ECO:0007669"/>
    <property type="project" value="TreeGrafter"/>
</dbReference>
<dbReference type="EMBL" id="LYUB02000029">
    <property type="protein sequence ID" value="OVF04011.1"/>
    <property type="molecule type" value="Genomic_DNA"/>
</dbReference>
<evidence type="ECO:0000313" key="11">
    <source>
        <dbReference type="Proteomes" id="UP000195602"/>
    </source>
</evidence>
<feature type="region of interest" description="Disordered" evidence="8">
    <location>
        <begin position="18"/>
        <end position="280"/>
    </location>
</feature>
<dbReference type="PROSITE" id="PS50235">
    <property type="entry name" value="USP_3"/>
    <property type="match status" value="1"/>
</dbReference>
<feature type="compositionally biased region" description="Basic and acidic residues" evidence="8">
    <location>
        <begin position="223"/>
        <end position="243"/>
    </location>
</feature>
<dbReference type="Gene3D" id="3.90.70.10">
    <property type="entry name" value="Cysteine proteinases"/>
    <property type="match status" value="1"/>
</dbReference>
<evidence type="ECO:0000256" key="2">
    <source>
        <dbReference type="ARBA" id="ARBA00009085"/>
    </source>
</evidence>
<protein>
    <recommendedName>
        <fullName evidence="3">ubiquitinyl hydrolase 1</fullName>
        <ecNumber evidence="3">3.4.19.12</ecNumber>
    </recommendedName>
</protein>
<dbReference type="InterPro" id="IPR038765">
    <property type="entry name" value="Papain-like_cys_pep_sf"/>
</dbReference>
<accession>A0AA91PUW1</accession>
<feature type="compositionally biased region" description="Basic and acidic residues" evidence="8">
    <location>
        <begin position="112"/>
        <end position="126"/>
    </location>
</feature>
<dbReference type="GO" id="GO:0005829">
    <property type="term" value="C:cytosol"/>
    <property type="evidence" value="ECO:0007669"/>
    <property type="project" value="TreeGrafter"/>
</dbReference>
<dbReference type="AlphaFoldDB" id="A0AA91PUW1"/>
<reference evidence="10 11" key="1">
    <citation type="submission" date="2017-04" db="EMBL/GenBank/DDBJ databases">
        <title>Draft genome of the yeast Clavispora lusitaniae type strain CBS 6936.</title>
        <authorList>
            <person name="Durrens P."/>
            <person name="Klopp C."/>
            <person name="Biteau N."/>
            <person name="Fitton-Ouhabi V."/>
            <person name="Dementhon K."/>
            <person name="Accoceberry I."/>
            <person name="Sherman D.J."/>
            <person name="Noel T."/>
        </authorList>
    </citation>
    <scope>NUCLEOTIDE SEQUENCE [LARGE SCALE GENOMIC DNA]</scope>
    <source>
        <strain evidence="10 11">CBS 6936</strain>
    </source>
</reference>
<dbReference type="InterPro" id="IPR018200">
    <property type="entry name" value="USP_CS"/>
</dbReference>